<protein>
    <submittedName>
        <fullName evidence="2">Uncharacterized protein</fullName>
    </submittedName>
</protein>
<feature type="region of interest" description="Disordered" evidence="1">
    <location>
        <begin position="747"/>
        <end position="768"/>
    </location>
</feature>
<evidence type="ECO:0000313" key="3">
    <source>
        <dbReference type="Proteomes" id="UP000503349"/>
    </source>
</evidence>
<dbReference type="EMBL" id="CM015717">
    <property type="protein sequence ID" value="KAF3690528.1"/>
    <property type="molecule type" value="Genomic_DNA"/>
</dbReference>
<feature type="compositionally biased region" description="Basic and acidic residues" evidence="1">
    <location>
        <begin position="606"/>
        <end position="617"/>
    </location>
</feature>
<feature type="region of interest" description="Disordered" evidence="1">
    <location>
        <begin position="240"/>
        <end position="260"/>
    </location>
</feature>
<feature type="compositionally biased region" description="Basic and acidic residues" evidence="1">
    <location>
        <begin position="139"/>
        <end position="148"/>
    </location>
</feature>
<feature type="compositionally biased region" description="Basic and acidic residues" evidence="1">
    <location>
        <begin position="977"/>
        <end position="1002"/>
    </location>
</feature>
<evidence type="ECO:0000313" key="2">
    <source>
        <dbReference type="EMBL" id="KAF3690528.1"/>
    </source>
</evidence>
<feature type="region of interest" description="Disordered" evidence="1">
    <location>
        <begin position="792"/>
        <end position="844"/>
    </location>
</feature>
<feature type="region of interest" description="Disordered" evidence="1">
    <location>
        <begin position="391"/>
        <end position="528"/>
    </location>
</feature>
<feature type="compositionally biased region" description="Basic and acidic residues" evidence="1">
    <location>
        <begin position="171"/>
        <end position="196"/>
    </location>
</feature>
<evidence type="ECO:0000256" key="1">
    <source>
        <dbReference type="SAM" id="MobiDB-lite"/>
    </source>
</evidence>
<feature type="compositionally biased region" description="Basic and acidic residues" evidence="1">
    <location>
        <begin position="577"/>
        <end position="588"/>
    </location>
</feature>
<feature type="compositionally biased region" description="Basic and acidic residues" evidence="1">
    <location>
        <begin position="450"/>
        <end position="478"/>
    </location>
</feature>
<feature type="compositionally biased region" description="Polar residues" evidence="1">
    <location>
        <begin position="590"/>
        <end position="601"/>
    </location>
</feature>
<accession>A0A6G1PKL4</accession>
<reference evidence="2 3" key="1">
    <citation type="submission" date="2019-02" db="EMBL/GenBank/DDBJ databases">
        <title>Opniocepnalus argus genome.</title>
        <authorList>
            <person name="Zhou C."/>
            <person name="Xiao S."/>
        </authorList>
    </citation>
    <scope>NUCLEOTIDE SEQUENCE [LARGE SCALE GENOMIC DNA]</scope>
    <source>
        <strain evidence="2">OARG1902GOOAL</strain>
        <tissue evidence="2">Muscle</tissue>
    </source>
</reference>
<feature type="compositionally biased region" description="Basic and acidic residues" evidence="1">
    <location>
        <begin position="248"/>
        <end position="257"/>
    </location>
</feature>
<organism evidence="2 3">
    <name type="scientific">Channa argus</name>
    <name type="common">Northern snakehead</name>
    <name type="synonym">Ophicephalus argus</name>
    <dbReference type="NCBI Taxonomy" id="215402"/>
    <lineage>
        <taxon>Eukaryota</taxon>
        <taxon>Metazoa</taxon>
        <taxon>Chordata</taxon>
        <taxon>Craniata</taxon>
        <taxon>Vertebrata</taxon>
        <taxon>Euteleostomi</taxon>
        <taxon>Actinopterygii</taxon>
        <taxon>Neopterygii</taxon>
        <taxon>Teleostei</taxon>
        <taxon>Neoteleostei</taxon>
        <taxon>Acanthomorphata</taxon>
        <taxon>Anabantaria</taxon>
        <taxon>Anabantiformes</taxon>
        <taxon>Channoidei</taxon>
        <taxon>Channidae</taxon>
        <taxon>Channa</taxon>
    </lineage>
</organism>
<feature type="region of interest" description="Disordered" evidence="1">
    <location>
        <begin position="857"/>
        <end position="931"/>
    </location>
</feature>
<feature type="compositionally biased region" description="Basic and acidic residues" evidence="1">
    <location>
        <begin position="408"/>
        <end position="424"/>
    </location>
</feature>
<feature type="region of interest" description="Disordered" evidence="1">
    <location>
        <begin position="577"/>
        <end position="669"/>
    </location>
</feature>
<dbReference type="AlphaFoldDB" id="A0A6G1PKL4"/>
<feature type="compositionally biased region" description="Basic and acidic residues" evidence="1">
    <location>
        <begin position="885"/>
        <end position="921"/>
    </location>
</feature>
<feature type="compositionally biased region" description="Basic and acidic residues" evidence="1">
    <location>
        <begin position="628"/>
        <end position="641"/>
    </location>
</feature>
<feature type="compositionally biased region" description="Polar residues" evidence="1">
    <location>
        <begin position="115"/>
        <end position="129"/>
    </location>
</feature>
<feature type="region of interest" description="Disordered" evidence="1">
    <location>
        <begin position="1"/>
        <end position="196"/>
    </location>
</feature>
<keyword evidence="3" id="KW-1185">Reference proteome</keyword>
<feature type="compositionally biased region" description="Basic and acidic residues" evidence="1">
    <location>
        <begin position="432"/>
        <end position="441"/>
    </location>
</feature>
<sequence length="1103" mass="125655">MDTTIKDWVDQPEDSELDLNASEDKSETQQNYKMMCTSNTNRPGHFFKNLFRKDQKPLTTSEKLGGSPQEEDKLSKKEEGQLDCGVGKNLLKQKAHSISDRVNQSEDSEVERNVSEMSFSEMHTWNTARTRGFSCPTKGSEEDQKPTESKSALTVEEPSPNDDQNGPDTYLQRDDFNKFDQEDKDMNAKTKTNQREKRSINPFTFLKEELLKVFKDKDADLEPEGCLVIQTQNDVNIKEDNVNISSSTDRDISDDSKTSWTAEKSNDNLNLLKGDASNVAVIDGLKEKEVKEDCSKITDLKAETTNEPFQNGLKVDDGQEVKNMLSERKDEHLDCAFRGNSEENFEEEINADKMNLIKERKDQPEDCGLRVAVLKEKSEKTFTEIRQSDENVCSSNTSRPGGFFKNLFRRDQNTLRTSDNKDKPQVIITVPEKTDKQEDSGGKGIFSEQNEDKNIKDRMSQPEEKSERTPFSETKQSEEMMSMSNTRGPTGIPCSAPGSGDQKPRKSKSALTVGETSQENNHRESETCLQEDVLAHKLDQKGHADVKMKDLKINQREKRIDPLTLLKEDLFKVFKDKHTESELDERPLRQTGNLSTGSTPSLLKEVLSHLSKDKNVKSSDSNTSQTAEKSDNHLSLLKEDASNVIRTDCLKEKDTKENSSKMTDLTTERTNEPFKNLFVRDQKLVKTENVEDRKKEEPLDSGFRGNLTERDEENVYAETINNIMEQIDQSEDSKLDLKLSEEKSEIGFSEKQQSDEMMCTSNTSSPGGLFRKLLRRDKKALRTADKLQGTQEVSYVDTERKEEQLHSGFMGNITENNKPNNVKDRRNPPKHSETDRNLSDWTTFSETQQSEVTFTIKTDHPKGFPSSTTGFGPQKPTESKSTLLVEEHSGEKEYKESEIHLQEDDLTHKCDQKENKEKDVNVQDFPKTNQSEKRTTGTLTLLKEDFSHFKDDLFNVFRISLSKEEDNNQDSSQIEVQEVKDTKEPFKKEEQLDSDIKGRTDPPEDSELVLKFSEDELETSFSEVQQSEETMSMLTTVRISTGGDTTEDEKINVDEEDRPSEILSWDSSKISLLSLRYGNKGNMRGQAGGDLWSPKNCKFTVFL</sequence>
<feature type="compositionally biased region" description="Basic and acidic residues" evidence="1">
    <location>
        <begin position="648"/>
        <end position="659"/>
    </location>
</feature>
<feature type="compositionally biased region" description="Polar residues" evidence="1">
    <location>
        <begin position="28"/>
        <end position="42"/>
    </location>
</feature>
<reference evidence="3" key="2">
    <citation type="submission" date="2019-02" db="EMBL/GenBank/DDBJ databases">
        <title>Opniocepnalus argus Var Kimnra genome.</title>
        <authorList>
            <person name="Zhou C."/>
            <person name="Xiao S."/>
        </authorList>
    </citation>
    <scope>NUCLEOTIDE SEQUENCE [LARGE SCALE GENOMIC DNA]</scope>
</reference>
<dbReference type="Proteomes" id="UP000503349">
    <property type="component" value="Chromosome 6"/>
</dbReference>
<name>A0A6G1PKL4_CHAAH</name>
<feature type="compositionally biased region" description="Basic and acidic residues" evidence="1">
    <location>
        <begin position="70"/>
        <end position="80"/>
    </location>
</feature>
<proteinExistence type="predicted"/>
<feature type="compositionally biased region" description="Basic and acidic residues" evidence="1">
    <location>
        <begin position="821"/>
        <end position="838"/>
    </location>
</feature>
<feature type="region of interest" description="Disordered" evidence="1">
    <location>
        <begin position="964"/>
        <end position="1005"/>
    </location>
</feature>
<gene>
    <name evidence="2" type="ORF">EXN66_Car006201</name>
</gene>